<organism evidence="7 8">
    <name type="scientific">Maudiozyma humilis</name>
    <name type="common">Sour dough yeast</name>
    <name type="synonym">Kazachstania humilis</name>
    <dbReference type="NCBI Taxonomy" id="51915"/>
    <lineage>
        <taxon>Eukaryota</taxon>
        <taxon>Fungi</taxon>
        <taxon>Dikarya</taxon>
        <taxon>Ascomycota</taxon>
        <taxon>Saccharomycotina</taxon>
        <taxon>Saccharomycetes</taxon>
        <taxon>Saccharomycetales</taxon>
        <taxon>Saccharomycetaceae</taxon>
        <taxon>Maudiozyma</taxon>
    </lineage>
</organism>
<sequence>MVEEIALSLDETNKLRVQLGLKPIVAEKATPQQQQVEKPESKTIPAETVSSSFIDSSKISSFRQRLQKLSQRNINSTGDEAEDDEGWLKKVGSQKEVTPRLHVNMTYDDDDDDDDGDDMPQLRMAHNISDLATGKDIILTLKDNNGRDNDKSDEEDVLQDENLIHFKETDKNIRLKTMNKNRRQKKMKLNVGSNDLVGSDEDGGVIKENSMLTINSTIKLGNVQNEIENKTDNRGKIRVNFSDTSADDDSDIGDFKQTKIKRRKRRDGNNNITKAKTLDLPIKIDNVELIDEDAGIDQDEAAEINIRRNQRSHSPNSDETFDLASKIRQEALENKKREMDIAKLHNTAHMSGLIVDETSSFLSNLDSQLLDKHNEYSAVDDDIFPSNNDQAVAPSTEETHASKDPEHVTPETTISTADEPRGSDFSGGLASTLNFLRERNVLPTKSEIPARSTDSSREELLKLKRKIELREIKEGSSKASTDNTSKRSSVHDTQSELLRNYNPDINLVYRDDQGRELTTKEAYKKLSQRFHGTKSNKKKQAKMDRRVEQRSRKQGSELRRDII</sequence>
<dbReference type="Proteomes" id="UP001377567">
    <property type="component" value="Unassembled WGS sequence"/>
</dbReference>
<evidence type="ECO:0000256" key="4">
    <source>
        <dbReference type="ARBA" id="ARBA00023187"/>
    </source>
</evidence>
<evidence type="ECO:0000256" key="2">
    <source>
        <dbReference type="ARBA" id="ARBA00006076"/>
    </source>
</evidence>
<dbReference type="GO" id="GO:0000481">
    <property type="term" value="P:maturation of 5S rRNA"/>
    <property type="evidence" value="ECO:0007669"/>
    <property type="project" value="TreeGrafter"/>
</dbReference>
<evidence type="ECO:0000256" key="5">
    <source>
        <dbReference type="ARBA" id="ARBA00023242"/>
    </source>
</evidence>
<proteinExistence type="inferred from homology"/>
<dbReference type="Pfam" id="PF03343">
    <property type="entry name" value="SART-1"/>
    <property type="match status" value="1"/>
</dbReference>
<comment type="caution">
    <text evidence="7">The sequence shown here is derived from an EMBL/GenBank/DDBJ whole genome shotgun (WGS) entry which is preliminary data.</text>
</comment>
<comment type="subcellular location">
    <subcellularLocation>
        <location evidence="1">Nucleus</location>
    </subcellularLocation>
</comment>
<dbReference type="Pfam" id="PF19252">
    <property type="entry name" value="HIND"/>
    <property type="match status" value="1"/>
</dbReference>
<evidence type="ECO:0000256" key="6">
    <source>
        <dbReference type="SAM" id="MobiDB-lite"/>
    </source>
</evidence>
<gene>
    <name evidence="7" type="ORF">DAKH74_051840</name>
</gene>
<dbReference type="AlphaFoldDB" id="A0AAV5S7Q5"/>
<feature type="region of interest" description="Disordered" evidence="6">
    <location>
        <begin position="380"/>
        <end position="426"/>
    </location>
</feature>
<keyword evidence="4" id="KW-0508">mRNA splicing</keyword>
<protein>
    <submittedName>
        <fullName evidence="7">U4/U6-U5 snRNP complex subunit</fullName>
    </submittedName>
</protein>
<dbReference type="PANTHER" id="PTHR14152:SF5">
    <property type="entry name" value="U4_U6.U5 TRI-SNRNP-ASSOCIATED PROTEIN 1"/>
    <property type="match status" value="1"/>
</dbReference>
<feature type="compositionally biased region" description="Basic residues" evidence="6">
    <location>
        <begin position="526"/>
        <end position="540"/>
    </location>
</feature>
<dbReference type="EMBL" id="BTGD01000025">
    <property type="protein sequence ID" value="GMM58567.1"/>
    <property type="molecule type" value="Genomic_DNA"/>
</dbReference>
<keyword evidence="5" id="KW-0539">Nucleus</keyword>
<feature type="compositionally biased region" description="Polar residues" evidence="6">
    <location>
        <begin position="477"/>
        <end position="488"/>
    </location>
</feature>
<evidence type="ECO:0000256" key="3">
    <source>
        <dbReference type="ARBA" id="ARBA00022664"/>
    </source>
</evidence>
<dbReference type="GO" id="GO:0046540">
    <property type="term" value="C:U4/U6 x U5 tri-snRNP complex"/>
    <property type="evidence" value="ECO:0007669"/>
    <property type="project" value="InterPro"/>
</dbReference>
<feature type="compositionally biased region" description="Basic and acidic residues" evidence="6">
    <location>
        <begin position="541"/>
        <end position="563"/>
    </location>
</feature>
<evidence type="ECO:0000256" key="1">
    <source>
        <dbReference type="ARBA" id="ARBA00004123"/>
    </source>
</evidence>
<comment type="similarity">
    <text evidence="2">Belongs to the SNU66/SART1 family.</text>
</comment>
<evidence type="ECO:0000313" key="7">
    <source>
        <dbReference type="EMBL" id="GMM58567.1"/>
    </source>
</evidence>
<keyword evidence="3" id="KW-0507">mRNA processing</keyword>
<keyword evidence="8" id="KW-1185">Reference proteome</keyword>
<reference evidence="7 8" key="1">
    <citation type="journal article" date="2023" name="Elife">
        <title>Identification of key yeast species and microbe-microbe interactions impacting larval growth of Drosophila in the wild.</title>
        <authorList>
            <person name="Mure A."/>
            <person name="Sugiura Y."/>
            <person name="Maeda R."/>
            <person name="Honda K."/>
            <person name="Sakurai N."/>
            <person name="Takahashi Y."/>
            <person name="Watada M."/>
            <person name="Katoh T."/>
            <person name="Gotoh A."/>
            <person name="Gotoh Y."/>
            <person name="Taniguchi I."/>
            <person name="Nakamura K."/>
            <person name="Hayashi T."/>
            <person name="Katayama T."/>
            <person name="Uemura T."/>
            <person name="Hattori Y."/>
        </authorList>
    </citation>
    <scope>NUCLEOTIDE SEQUENCE [LARGE SCALE GENOMIC DNA]</scope>
    <source>
        <strain evidence="7 8">KH-74</strain>
    </source>
</reference>
<dbReference type="InterPro" id="IPR005011">
    <property type="entry name" value="SNU66/SART1"/>
</dbReference>
<feature type="region of interest" description="Disordered" evidence="6">
    <location>
        <begin position="28"/>
        <end position="50"/>
    </location>
</feature>
<dbReference type="PANTHER" id="PTHR14152">
    <property type="entry name" value="SQUAMOUS CELL CARCINOMA ANTIGEN RECOGNISED BY CYTOTOXIC T LYMPHOCYTES"/>
    <property type="match status" value="1"/>
</dbReference>
<feature type="compositionally biased region" description="Basic and acidic residues" evidence="6">
    <location>
        <begin position="397"/>
        <end position="409"/>
    </location>
</feature>
<dbReference type="InterPro" id="IPR045347">
    <property type="entry name" value="HIND"/>
</dbReference>
<dbReference type="GO" id="GO:0045292">
    <property type="term" value="P:mRNA cis splicing, via spliceosome"/>
    <property type="evidence" value="ECO:0007669"/>
    <property type="project" value="TreeGrafter"/>
</dbReference>
<feature type="region of interest" description="Disordered" evidence="6">
    <location>
        <begin position="525"/>
        <end position="563"/>
    </location>
</feature>
<feature type="region of interest" description="Disordered" evidence="6">
    <location>
        <begin position="472"/>
        <end position="498"/>
    </location>
</feature>
<accession>A0AAV5S7Q5</accession>
<evidence type="ECO:0000313" key="8">
    <source>
        <dbReference type="Proteomes" id="UP001377567"/>
    </source>
</evidence>
<name>A0AAV5S7Q5_MAUHU</name>